<dbReference type="Proteomes" id="UP000593737">
    <property type="component" value="Chromosome"/>
</dbReference>
<dbReference type="Gene3D" id="3.10.20.860">
    <property type="match status" value="1"/>
</dbReference>
<dbReference type="EMBL" id="CP047423">
    <property type="protein sequence ID" value="QPD04235.1"/>
    <property type="molecule type" value="Genomic_DNA"/>
</dbReference>
<gene>
    <name evidence="1" type="ORF">Nkreftii_002009</name>
</gene>
<name>A0A7S8FE53_9BACT</name>
<dbReference type="CDD" id="cd12870">
    <property type="entry name" value="MqsA"/>
    <property type="match status" value="1"/>
</dbReference>
<reference evidence="1 2" key="1">
    <citation type="journal article" date="2020" name="ISME J.">
        <title>Enrichment and physiological characterization of a novel comammox Nitrospira indicates ammonium inhibition of complete nitrification.</title>
        <authorList>
            <person name="Sakoula D."/>
            <person name="Koch H."/>
            <person name="Frank J."/>
            <person name="Jetten M.S.M."/>
            <person name="van Kessel M.A.H.J."/>
            <person name="Lucker S."/>
        </authorList>
    </citation>
    <scope>NUCLEOTIDE SEQUENCE [LARGE SCALE GENOMIC DNA]</scope>
    <source>
        <strain evidence="1">Comreactor17</strain>
    </source>
</reference>
<evidence type="ECO:0000313" key="2">
    <source>
        <dbReference type="Proteomes" id="UP000593737"/>
    </source>
</evidence>
<accession>A0A7S8FE53</accession>
<organism evidence="1 2">
    <name type="scientific">Candidatus Nitrospira kreftii</name>
    <dbReference type="NCBI Taxonomy" id="2652173"/>
    <lineage>
        <taxon>Bacteria</taxon>
        <taxon>Pseudomonadati</taxon>
        <taxon>Nitrospirota</taxon>
        <taxon>Nitrospiria</taxon>
        <taxon>Nitrospirales</taxon>
        <taxon>Nitrospiraceae</taxon>
        <taxon>Nitrospira</taxon>
    </lineage>
</organism>
<evidence type="ECO:0000313" key="1">
    <source>
        <dbReference type="EMBL" id="QPD04235.1"/>
    </source>
</evidence>
<dbReference type="KEGG" id="nkf:Nkreftii_002009"/>
<sequence length="80" mass="8477">MSGHVGRCPLCGGEKQPGTTTFAVDLKFGVVVVRDVPAFVCGQCGDAWIDDPVAAKLDRIVSNAHSKHAAVEVTQWQQVA</sequence>
<dbReference type="InterPro" id="IPR022453">
    <property type="entry name" value="Znf_MqsA-type"/>
</dbReference>
<protein>
    <submittedName>
        <fullName evidence="1">YgiT-type zinc finger domain-containing protein</fullName>
    </submittedName>
</protein>
<dbReference type="NCBIfam" id="TIGR03831">
    <property type="entry name" value="YgiT_finger"/>
    <property type="match status" value="1"/>
</dbReference>
<dbReference type="AlphaFoldDB" id="A0A7S8FE53"/>
<proteinExistence type="predicted"/>